<sequence length="245" mass="27874">MAVVKGSKQIKMVVVPHRPMRGLLLTLGALFVTVILTTGGIYYGYTRGTNENITVRIERDQLSIDVNLLQEQQELLQQNFVNVEQASLVDKQALVEVQDMMVGLREINAQLEEDVLFYRQIMSPENNETGLAIGQLDLSATEEENRIRYHIELKQLTNNENVISGYANVNIFGMQEGNEVSFPLRSIASDESQLDIRLQFRYFQNIEGELIIPENFIPETVQILAVSQGENAKTVQKNFVWVVER</sequence>
<evidence type="ECO:0000256" key="2">
    <source>
        <dbReference type="SAM" id="Phobius"/>
    </source>
</evidence>
<reference evidence="4" key="1">
    <citation type="submission" date="2017-08" db="EMBL/GenBank/DDBJ databases">
        <title>A dynamic microbial community with high functional redundancy inhabits the cold, oxic subseafloor aquifer.</title>
        <authorList>
            <person name="Tully B.J."/>
            <person name="Wheat C.G."/>
            <person name="Glazer B.T."/>
            <person name="Huber J.A."/>
        </authorList>
    </citation>
    <scope>NUCLEOTIDE SEQUENCE [LARGE SCALE GENOMIC DNA]</scope>
</reference>
<dbReference type="Pfam" id="PF20567">
    <property type="entry name" value="DUF6776"/>
    <property type="match status" value="1"/>
</dbReference>
<protein>
    <submittedName>
        <fullName evidence="3">Uncharacterized protein</fullName>
    </submittedName>
</protein>
<keyword evidence="2" id="KW-1133">Transmembrane helix</keyword>
<dbReference type="Proteomes" id="UP000228987">
    <property type="component" value="Unassembled WGS sequence"/>
</dbReference>
<evidence type="ECO:0000313" key="4">
    <source>
        <dbReference type="Proteomes" id="UP000228987"/>
    </source>
</evidence>
<gene>
    <name evidence="3" type="ORF">COA71_04720</name>
</gene>
<dbReference type="InterPro" id="IPR046703">
    <property type="entry name" value="DUF6776"/>
</dbReference>
<dbReference type="AlphaFoldDB" id="A0A2A5CGZ6"/>
<organism evidence="3 4">
    <name type="scientific">SAR86 cluster bacterium</name>
    <dbReference type="NCBI Taxonomy" id="2030880"/>
    <lineage>
        <taxon>Bacteria</taxon>
        <taxon>Pseudomonadati</taxon>
        <taxon>Pseudomonadota</taxon>
        <taxon>Gammaproteobacteria</taxon>
        <taxon>SAR86 cluster</taxon>
    </lineage>
</organism>
<keyword evidence="1" id="KW-0175">Coiled coil</keyword>
<feature type="transmembrane region" description="Helical" evidence="2">
    <location>
        <begin position="21"/>
        <end position="45"/>
    </location>
</feature>
<evidence type="ECO:0000256" key="1">
    <source>
        <dbReference type="SAM" id="Coils"/>
    </source>
</evidence>
<dbReference type="EMBL" id="NVWI01000002">
    <property type="protein sequence ID" value="PCJ42808.1"/>
    <property type="molecule type" value="Genomic_DNA"/>
</dbReference>
<evidence type="ECO:0000313" key="3">
    <source>
        <dbReference type="EMBL" id="PCJ42808.1"/>
    </source>
</evidence>
<accession>A0A2A5CGZ6</accession>
<keyword evidence="2" id="KW-0472">Membrane</keyword>
<keyword evidence="2" id="KW-0812">Transmembrane</keyword>
<feature type="coiled-coil region" evidence="1">
    <location>
        <begin position="59"/>
        <end position="114"/>
    </location>
</feature>
<proteinExistence type="predicted"/>
<name>A0A2A5CGZ6_9GAMM</name>
<comment type="caution">
    <text evidence="3">The sequence shown here is derived from an EMBL/GenBank/DDBJ whole genome shotgun (WGS) entry which is preliminary data.</text>
</comment>